<dbReference type="GO" id="GO:0005576">
    <property type="term" value="C:extracellular region"/>
    <property type="evidence" value="ECO:0007669"/>
    <property type="project" value="UniProtKB-SubCell"/>
</dbReference>
<protein>
    <recommendedName>
        <fullName evidence="9">Transthyretin-like family protein</fullName>
    </recommendedName>
</protein>
<feature type="non-terminal residue" evidence="7">
    <location>
        <position position="1"/>
    </location>
</feature>
<dbReference type="Proteomes" id="UP001177023">
    <property type="component" value="Unassembled WGS sequence"/>
</dbReference>
<evidence type="ECO:0000313" key="7">
    <source>
        <dbReference type="EMBL" id="CAJ0574772.1"/>
    </source>
</evidence>
<keyword evidence="4 5" id="KW-0732">Signal</keyword>
<sequence length="144" mass="16194">MISTIHYLGVLLAIFHGISCLGNLQSAAATGRLFCNLRPYPNARIKFWEYDFGLFQDDLLMETRSDENGAFQVYGNDTEIGSIRPRVYILHNCNDEATECWRKVVIEVPKAYVSEGGVPRRVFNIGELSLDAHLPGEARDCITP</sequence>
<evidence type="ECO:0000313" key="6">
    <source>
        <dbReference type="EMBL" id="CAJ0565900.1"/>
    </source>
</evidence>
<evidence type="ECO:0000256" key="5">
    <source>
        <dbReference type="SAM" id="SignalP"/>
    </source>
</evidence>
<evidence type="ECO:0000256" key="4">
    <source>
        <dbReference type="ARBA" id="ARBA00022729"/>
    </source>
</evidence>
<dbReference type="EMBL" id="CATQJA010001128">
    <property type="protein sequence ID" value="CAJ0565900.1"/>
    <property type="molecule type" value="Genomic_DNA"/>
</dbReference>
<evidence type="ECO:0000256" key="2">
    <source>
        <dbReference type="ARBA" id="ARBA00010112"/>
    </source>
</evidence>
<dbReference type="Gene3D" id="2.60.40.3330">
    <property type="match status" value="1"/>
</dbReference>
<comment type="caution">
    <text evidence="7">The sequence shown here is derived from an EMBL/GenBank/DDBJ whole genome shotgun (WGS) entry which is preliminary data.</text>
</comment>
<evidence type="ECO:0008006" key="9">
    <source>
        <dbReference type="Google" id="ProtNLM"/>
    </source>
</evidence>
<feature type="signal peptide" evidence="5">
    <location>
        <begin position="1"/>
        <end position="20"/>
    </location>
</feature>
<organism evidence="7 8">
    <name type="scientific">Mesorhabditis spiculigera</name>
    <dbReference type="NCBI Taxonomy" id="96644"/>
    <lineage>
        <taxon>Eukaryota</taxon>
        <taxon>Metazoa</taxon>
        <taxon>Ecdysozoa</taxon>
        <taxon>Nematoda</taxon>
        <taxon>Chromadorea</taxon>
        <taxon>Rhabditida</taxon>
        <taxon>Rhabditina</taxon>
        <taxon>Rhabditomorpha</taxon>
        <taxon>Rhabditoidea</taxon>
        <taxon>Rhabditidae</taxon>
        <taxon>Mesorhabditinae</taxon>
        <taxon>Mesorhabditis</taxon>
    </lineage>
</organism>
<dbReference type="EMBL" id="CATQJA010002633">
    <property type="protein sequence ID" value="CAJ0574772.1"/>
    <property type="molecule type" value="Genomic_DNA"/>
</dbReference>
<comment type="similarity">
    <text evidence="2">Belongs to the nematode transthyretin-like family.</text>
</comment>
<evidence type="ECO:0000256" key="3">
    <source>
        <dbReference type="ARBA" id="ARBA00022525"/>
    </source>
</evidence>
<evidence type="ECO:0000256" key="1">
    <source>
        <dbReference type="ARBA" id="ARBA00004613"/>
    </source>
</evidence>
<dbReference type="AlphaFoldDB" id="A0AA36G6R3"/>
<keyword evidence="3" id="KW-0964">Secreted</keyword>
<dbReference type="GO" id="GO:0009986">
    <property type="term" value="C:cell surface"/>
    <property type="evidence" value="ECO:0007669"/>
    <property type="project" value="InterPro"/>
</dbReference>
<reference evidence="7" key="1">
    <citation type="submission" date="2023-06" db="EMBL/GenBank/DDBJ databases">
        <authorList>
            <person name="Delattre M."/>
        </authorList>
    </citation>
    <scope>NUCLEOTIDE SEQUENCE</scope>
    <source>
        <strain evidence="7">AF72</strain>
    </source>
</reference>
<comment type="subcellular location">
    <subcellularLocation>
        <location evidence="1">Secreted</location>
    </subcellularLocation>
</comment>
<dbReference type="Pfam" id="PF01060">
    <property type="entry name" value="TTR-52"/>
    <property type="match status" value="1"/>
</dbReference>
<feature type="chain" id="PRO_5041630175" description="Transthyretin-like family protein" evidence="5">
    <location>
        <begin position="21"/>
        <end position="144"/>
    </location>
</feature>
<keyword evidence="8" id="KW-1185">Reference proteome</keyword>
<name>A0AA36G6R3_9BILA</name>
<accession>A0AA36G6R3</accession>
<evidence type="ECO:0000313" key="8">
    <source>
        <dbReference type="Proteomes" id="UP001177023"/>
    </source>
</evidence>
<gene>
    <name evidence="7" type="ORF">MSPICULIGERA_LOCUS13099</name>
    <name evidence="6" type="ORF">MSPICULIGERA_LOCUS4524</name>
</gene>
<dbReference type="InterPro" id="IPR001534">
    <property type="entry name" value="Transthyretin-like"/>
</dbReference>
<proteinExistence type="inferred from homology"/>
<dbReference type="InterPro" id="IPR038479">
    <property type="entry name" value="Transthyretin-like_sf"/>
</dbReference>
<dbReference type="PANTHER" id="PTHR21700:SF7">
    <property type="entry name" value="TRANSTHYRETIN-LIKE FAMILY PROTEIN"/>
    <property type="match status" value="1"/>
</dbReference>
<dbReference type="PANTHER" id="PTHR21700">
    <property type="entry name" value="TRANSTHYRETIN-LIKE FAMILY PROTEIN-RELATED"/>
    <property type="match status" value="1"/>
</dbReference>